<name>A0A9P6NKT2_9BASI</name>
<evidence type="ECO:0000313" key="2">
    <source>
        <dbReference type="EMBL" id="KAG0145969.1"/>
    </source>
</evidence>
<evidence type="ECO:0000313" key="3">
    <source>
        <dbReference type="Proteomes" id="UP000886653"/>
    </source>
</evidence>
<reference evidence="2" key="1">
    <citation type="submission" date="2013-11" db="EMBL/GenBank/DDBJ databases">
        <title>Genome sequence of the fusiform rust pathogen reveals effectors for host alternation and coevolution with pine.</title>
        <authorList>
            <consortium name="DOE Joint Genome Institute"/>
            <person name="Smith K."/>
            <person name="Pendleton A."/>
            <person name="Kubisiak T."/>
            <person name="Anderson C."/>
            <person name="Salamov A."/>
            <person name="Aerts A."/>
            <person name="Riley R."/>
            <person name="Clum A."/>
            <person name="Lindquist E."/>
            <person name="Ence D."/>
            <person name="Campbell M."/>
            <person name="Kronenberg Z."/>
            <person name="Feau N."/>
            <person name="Dhillon B."/>
            <person name="Hamelin R."/>
            <person name="Burleigh J."/>
            <person name="Smith J."/>
            <person name="Yandell M."/>
            <person name="Nelson C."/>
            <person name="Grigoriev I."/>
            <person name="Davis J."/>
        </authorList>
    </citation>
    <scope>NUCLEOTIDE SEQUENCE</scope>
    <source>
        <strain evidence="2">G11</strain>
    </source>
</reference>
<dbReference type="Proteomes" id="UP000886653">
    <property type="component" value="Unassembled WGS sequence"/>
</dbReference>
<sequence length="146" mass="16570">MTSIGKNQQSEHIAVKILDWDGDQVYFYIYLTTRLVRLMDAYAEQTSRVRSSFRLMFNGSKHTPSELCMETGDIINTITAIPSTTNQSSETVANPDTILIKVVNSNSQETYFRIGPTTGLGKLMNAYAQHVRLPRRNLRFLFNGTE</sequence>
<dbReference type="SUPFAM" id="SSF54236">
    <property type="entry name" value="Ubiquitin-like"/>
    <property type="match status" value="2"/>
</dbReference>
<dbReference type="AlphaFoldDB" id="A0A9P6NKT2"/>
<keyword evidence="3" id="KW-1185">Reference proteome</keyword>
<feature type="domain" description="Rad60/SUMO-like" evidence="1">
    <location>
        <begin position="13"/>
        <end position="75"/>
    </location>
</feature>
<dbReference type="PANTHER" id="PTHR10562">
    <property type="entry name" value="SMALL UBIQUITIN-RELATED MODIFIER"/>
    <property type="match status" value="1"/>
</dbReference>
<dbReference type="Pfam" id="PF11976">
    <property type="entry name" value="Rad60-SLD"/>
    <property type="match status" value="2"/>
</dbReference>
<dbReference type="InterPro" id="IPR022617">
    <property type="entry name" value="Rad60/SUMO-like_dom"/>
</dbReference>
<dbReference type="OrthoDB" id="442921at2759"/>
<feature type="domain" description="Rad60/SUMO-like" evidence="1">
    <location>
        <begin position="98"/>
        <end position="146"/>
    </location>
</feature>
<organism evidence="2 3">
    <name type="scientific">Cronartium quercuum f. sp. fusiforme G11</name>
    <dbReference type="NCBI Taxonomy" id="708437"/>
    <lineage>
        <taxon>Eukaryota</taxon>
        <taxon>Fungi</taxon>
        <taxon>Dikarya</taxon>
        <taxon>Basidiomycota</taxon>
        <taxon>Pucciniomycotina</taxon>
        <taxon>Pucciniomycetes</taxon>
        <taxon>Pucciniales</taxon>
        <taxon>Coleosporiaceae</taxon>
        <taxon>Cronartium</taxon>
    </lineage>
</organism>
<accession>A0A9P6NKT2</accession>
<dbReference type="InterPro" id="IPR029071">
    <property type="entry name" value="Ubiquitin-like_domsf"/>
</dbReference>
<dbReference type="EMBL" id="MU167268">
    <property type="protein sequence ID" value="KAG0145969.1"/>
    <property type="molecule type" value="Genomic_DNA"/>
</dbReference>
<proteinExistence type="predicted"/>
<gene>
    <name evidence="2" type="ORF">CROQUDRAFT_671464</name>
</gene>
<comment type="caution">
    <text evidence="2">The sequence shown here is derived from an EMBL/GenBank/DDBJ whole genome shotgun (WGS) entry which is preliminary data.</text>
</comment>
<evidence type="ECO:0000259" key="1">
    <source>
        <dbReference type="Pfam" id="PF11976"/>
    </source>
</evidence>
<dbReference type="Gene3D" id="3.10.20.90">
    <property type="entry name" value="Phosphatidylinositol 3-kinase Catalytic Subunit, Chain A, domain 1"/>
    <property type="match status" value="2"/>
</dbReference>
<protein>
    <recommendedName>
        <fullName evidence="1">Rad60/SUMO-like domain-containing protein</fullName>
    </recommendedName>
</protein>